<keyword evidence="1" id="KW-1133">Transmembrane helix</keyword>
<reference evidence="2 3" key="2">
    <citation type="journal article" date="2011" name="J. Bacteriol.">
        <title>Complete genome sequences for the anaerobic, extremely thermophilic plant biomass-degrading bacteria Caldicellulosiruptor hydrothermalis, Caldicellulosiruptor kristjanssonii, Caldicellulosiruptor kronotskyensis, Caldicellulosiruptor owensenis, and Caldicellulosiruptor lactoaceticus.</title>
        <authorList>
            <person name="Blumer-Schuette S.E."/>
            <person name="Ozdemir I."/>
            <person name="Mistry D."/>
            <person name="Lucas S."/>
            <person name="Lapidus A."/>
            <person name="Cheng J.F."/>
            <person name="Goodwin L.A."/>
            <person name="Pitluck S."/>
            <person name="Land M.L."/>
            <person name="Hauser L.J."/>
            <person name="Woyke T."/>
            <person name="Mikhailova N."/>
            <person name="Pati A."/>
            <person name="Kyrpides N.C."/>
            <person name="Ivanova N."/>
            <person name="Detter J.C."/>
            <person name="Walston-Davenport K."/>
            <person name="Han S."/>
            <person name="Adams M.W."/>
            <person name="Kelly R.M."/>
        </authorList>
    </citation>
    <scope>NUCLEOTIDE SEQUENCE [LARGE SCALE GENOMIC DNA]</scope>
    <source>
        <strain evidence="3">DSM 18902 / VKM B-2412 / 2002</strain>
    </source>
</reference>
<keyword evidence="1" id="KW-0812">Transmembrane</keyword>
<evidence type="ECO:0000313" key="3">
    <source>
        <dbReference type="Proteomes" id="UP000006835"/>
    </source>
</evidence>
<reference key="1">
    <citation type="submission" date="2010-11" db="EMBL/GenBank/DDBJ databases">
        <title>Complete sequence of Caldicellulosiruptor kronotskyensis 2002.</title>
        <authorList>
            <consortium name="US DOE Joint Genome Institute"/>
            <person name="Lucas S."/>
            <person name="Copeland A."/>
            <person name="Lapidus A."/>
            <person name="Cheng J.-F."/>
            <person name="Bruce D."/>
            <person name="Goodwin L."/>
            <person name="Pitluck S."/>
            <person name="Davenport K."/>
            <person name="Detter J.C."/>
            <person name="Han C."/>
            <person name="Tapia R."/>
            <person name="Land M."/>
            <person name="Hauser L."/>
            <person name="Jeffries C."/>
            <person name="Kyrpides N."/>
            <person name="Ivanova N."/>
            <person name="Mikhailova N."/>
            <person name="Blumer-Schuette S.E."/>
            <person name="Kelly R.M."/>
            <person name="Woyke T."/>
        </authorList>
    </citation>
    <scope>NUCLEOTIDE SEQUENCE</scope>
    <source>
        <strain>2002</strain>
    </source>
</reference>
<dbReference type="Proteomes" id="UP000006835">
    <property type="component" value="Chromosome"/>
</dbReference>
<keyword evidence="1" id="KW-0472">Membrane</keyword>
<name>E4SCB9_CALK2</name>
<dbReference type="AlphaFoldDB" id="E4SCB9"/>
<dbReference type="HOGENOM" id="CLU_3355133_0_0_9"/>
<dbReference type="KEGG" id="ckn:Calkro_0057"/>
<gene>
    <name evidence="2" type="ordered locus">Calkro_0057</name>
</gene>
<evidence type="ECO:0000256" key="1">
    <source>
        <dbReference type="SAM" id="Phobius"/>
    </source>
</evidence>
<protein>
    <submittedName>
        <fullName evidence="2">Abortive infection protein</fullName>
    </submittedName>
</protein>
<evidence type="ECO:0000313" key="2">
    <source>
        <dbReference type="EMBL" id="ADQ44974.1"/>
    </source>
</evidence>
<accession>E4SCB9</accession>
<dbReference type="EMBL" id="CP002330">
    <property type="protein sequence ID" value="ADQ44974.1"/>
    <property type="molecule type" value="Genomic_DNA"/>
</dbReference>
<sequence length="36" mass="3932">MLENGIKLKNKIAQNVLIIIIAIIAGITLIICRVSK</sequence>
<feature type="transmembrane region" description="Helical" evidence="1">
    <location>
        <begin position="12"/>
        <end position="32"/>
    </location>
</feature>
<keyword evidence="3" id="KW-1185">Reference proteome</keyword>
<organism evidence="2 3">
    <name type="scientific">Caldicellulosiruptor kronotskyensis (strain DSM 18902 / VKM B-2412 / 2002)</name>
    <dbReference type="NCBI Taxonomy" id="632348"/>
    <lineage>
        <taxon>Bacteria</taxon>
        <taxon>Bacillati</taxon>
        <taxon>Bacillota</taxon>
        <taxon>Bacillota incertae sedis</taxon>
        <taxon>Caldicellulosiruptorales</taxon>
        <taxon>Caldicellulosiruptoraceae</taxon>
        <taxon>Caldicellulosiruptor</taxon>
    </lineage>
</organism>
<proteinExistence type="predicted"/>